<proteinExistence type="predicted"/>
<dbReference type="Proteomes" id="UP000007015">
    <property type="component" value="Chromosome 2"/>
</dbReference>
<organism evidence="2 3">
    <name type="scientific">Oryza sativa subsp. indica</name>
    <name type="common">Rice</name>
    <dbReference type="NCBI Taxonomy" id="39946"/>
    <lineage>
        <taxon>Eukaryota</taxon>
        <taxon>Viridiplantae</taxon>
        <taxon>Streptophyta</taxon>
        <taxon>Embryophyta</taxon>
        <taxon>Tracheophyta</taxon>
        <taxon>Spermatophyta</taxon>
        <taxon>Magnoliopsida</taxon>
        <taxon>Liliopsida</taxon>
        <taxon>Poales</taxon>
        <taxon>Poaceae</taxon>
        <taxon>BOP clade</taxon>
        <taxon>Oryzoideae</taxon>
        <taxon>Oryzeae</taxon>
        <taxon>Oryzinae</taxon>
        <taxon>Oryza</taxon>
        <taxon>Oryza sativa</taxon>
    </lineage>
</organism>
<protein>
    <submittedName>
        <fullName evidence="2">Uncharacterized protein</fullName>
    </submittedName>
</protein>
<feature type="compositionally biased region" description="Low complexity" evidence="1">
    <location>
        <begin position="1"/>
        <end position="10"/>
    </location>
</feature>
<evidence type="ECO:0000313" key="2">
    <source>
        <dbReference type="EMBL" id="EEC72821.1"/>
    </source>
</evidence>
<dbReference type="AlphaFoldDB" id="B8AEX7"/>
<reference evidence="2 3" key="1">
    <citation type="journal article" date="2005" name="PLoS Biol.">
        <title>The genomes of Oryza sativa: a history of duplications.</title>
        <authorList>
            <person name="Yu J."/>
            <person name="Wang J."/>
            <person name="Lin W."/>
            <person name="Li S."/>
            <person name="Li H."/>
            <person name="Zhou J."/>
            <person name="Ni P."/>
            <person name="Dong W."/>
            <person name="Hu S."/>
            <person name="Zeng C."/>
            <person name="Zhang J."/>
            <person name="Zhang Y."/>
            <person name="Li R."/>
            <person name="Xu Z."/>
            <person name="Li S."/>
            <person name="Li X."/>
            <person name="Zheng H."/>
            <person name="Cong L."/>
            <person name="Lin L."/>
            <person name="Yin J."/>
            <person name="Geng J."/>
            <person name="Li G."/>
            <person name="Shi J."/>
            <person name="Liu J."/>
            <person name="Lv H."/>
            <person name="Li J."/>
            <person name="Wang J."/>
            <person name="Deng Y."/>
            <person name="Ran L."/>
            <person name="Shi X."/>
            <person name="Wang X."/>
            <person name="Wu Q."/>
            <person name="Li C."/>
            <person name="Ren X."/>
            <person name="Wang J."/>
            <person name="Wang X."/>
            <person name="Li D."/>
            <person name="Liu D."/>
            <person name="Zhang X."/>
            <person name="Ji Z."/>
            <person name="Zhao W."/>
            <person name="Sun Y."/>
            <person name="Zhang Z."/>
            <person name="Bao J."/>
            <person name="Han Y."/>
            <person name="Dong L."/>
            <person name="Ji J."/>
            <person name="Chen P."/>
            <person name="Wu S."/>
            <person name="Liu J."/>
            <person name="Xiao Y."/>
            <person name="Bu D."/>
            <person name="Tan J."/>
            <person name="Yang L."/>
            <person name="Ye C."/>
            <person name="Zhang J."/>
            <person name="Xu J."/>
            <person name="Zhou Y."/>
            <person name="Yu Y."/>
            <person name="Zhang B."/>
            <person name="Zhuang S."/>
            <person name="Wei H."/>
            <person name="Liu B."/>
            <person name="Lei M."/>
            <person name="Yu H."/>
            <person name="Li Y."/>
            <person name="Xu H."/>
            <person name="Wei S."/>
            <person name="He X."/>
            <person name="Fang L."/>
            <person name="Zhang Z."/>
            <person name="Zhang Y."/>
            <person name="Huang X."/>
            <person name="Su Z."/>
            <person name="Tong W."/>
            <person name="Li J."/>
            <person name="Tong Z."/>
            <person name="Li S."/>
            <person name="Ye J."/>
            <person name="Wang L."/>
            <person name="Fang L."/>
            <person name="Lei T."/>
            <person name="Chen C."/>
            <person name="Chen H."/>
            <person name="Xu Z."/>
            <person name="Li H."/>
            <person name="Huang H."/>
            <person name="Zhang F."/>
            <person name="Xu H."/>
            <person name="Li N."/>
            <person name="Zhao C."/>
            <person name="Li S."/>
            <person name="Dong L."/>
            <person name="Huang Y."/>
            <person name="Li L."/>
            <person name="Xi Y."/>
            <person name="Qi Q."/>
            <person name="Li W."/>
            <person name="Zhang B."/>
            <person name="Hu W."/>
            <person name="Zhang Y."/>
            <person name="Tian X."/>
            <person name="Jiao Y."/>
            <person name="Liang X."/>
            <person name="Jin J."/>
            <person name="Gao L."/>
            <person name="Zheng W."/>
            <person name="Hao B."/>
            <person name="Liu S."/>
            <person name="Wang W."/>
            <person name="Yuan L."/>
            <person name="Cao M."/>
            <person name="McDermott J."/>
            <person name="Samudrala R."/>
            <person name="Wang J."/>
            <person name="Wong G.K."/>
            <person name="Yang H."/>
        </authorList>
    </citation>
    <scope>NUCLEOTIDE SEQUENCE [LARGE SCALE GENOMIC DNA]</scope>
    <source>
        <strain evidence="3">cv. 93-11</strain>
    </source>
</reference>
<feature type="compositionally biased region" description="Basic residues" evidence="1">
    <location>
        <begin position="11"/>
        <end position="21"/>
    </location>
</feature>
<keyword evidence="3" id="KW-1185">Reference proteome</keyword>
<name>B8AEX7_ORYSI</name>
<evidence type="ECO:0000256" key="1">
    <source>
        <dbReference type="SAM" id="MobiDB-lite"/>
    </source>
</evidence>
<dbReference type="Gramene" id="BGIOSGA007880-TA">
    <property type="protein sequence ID" value="BGIOSGA007880-PA"/>
    <property type="gene ID" value="BGIOSGA007880"/>
</dbReference>
<dbReference type="HOGENOM" id="CLU_2642451_0_0_1"/>
<sequence length="77" mass="8432">MAAAGLSLPRSRPRRSGHRHGTSSGHGVGADRRRPDPVPWCPDPVPQRRAAASWQLGGEVWRWVWAAATWRDLAAAT</sequence>
<evidence type="ECO:0000313" key="3">
    <source>
        <dbReference type="Proteomes" id="UP000007015"/>
    </source>
</evidence>
<dbReference type="EMBL" id="CM000127">
    <property type="protein sequence ID" value="EEC72821.1"/>
    <property type="molecule type" value="Genomic_DNA"/>
</dbReference>
<gene>
    <name evidence="2" type="ORF">OsI_06543</name>
</gene>
<feature type="region of interest" description="Disordered" evidence="1">
    <location>
        <begin position="1"/>
        <end position="44"/>
    </location>
</feature>
<accession>B8AEX7</accession>